<name>A0A654M2J4_9ARCH</name>
<organism evidence="1 2">
    <name type="scientific">Candidatus Nitrosocosmicus oleophilus</name>
    <dbReference type="NCBI Taxonomy" id="1353260"/>
    <lineage>
        <taxon>Archaea</taxon>
        <taxon>Nitrososphaerota</taxon>
        <taxon>Nitrososphaeria</taxon>
        <taxon>Nitrososphaerales</taxon>
        <taxon>Nitrososphaeraceae</taxon>
        <taxon>Candidatus Nitrosocosmicus</taxon>
    </lineage>
</organism>
<sequence>MDHVIPFNYLYQTEIFNIVPACIACNSSKNDRLPIQEIFERVKNRNDRLVIRKDYNHEWYQKLYETCLTSYHGNRPLFELTTDNLN</sequence>
<gene>
    <name evidence="1" type="ORF">NMY3_03043</name>
</gene>
<dbReference type="AlphaFoldDB" id="A0A654M2J4"/>
<evidence type="ECO:0000313" key="1">
    <source>
        <dbReference type="EMBL" id="ALI37230.1"/>
    </source>
</evidence>
<protein>
    <submittedName>
        <fullName evidence="1">Uncharacterized protein</fullName>
    </submittedName>
</protein>
<dbReference type="OrthoDB" id="350278at2157"/>
<proteinExistence type="predicted"/>
<dbReference type="Gene3D" id="1.10.30.50">
    <property type="match status" value="1"/>
</dbReference>
<evidence type="ECO:0000313" key="2">
    <source>
        <dbReference type="Proteomes" id="UP000058925"/>
    </source>
</evidence>
<dbReference type="Proteomes" id="UP000058925">
    <property type="component" value="Chromosome"/>
</dbReference>
<reference evidence="2" key="1">
    <citation type="submission" date="2015-10" db="EMBL/GenBank/DDBJ databases">
        <title>Niche specialization of a soil ammonia-oxidizing archaeon, Candidatus Nitrosocosmicus oleophilus.</title>
        <authorList>
            <person name="Jung M.-Y."/>
            <person name="Rhee S.-K."/>
        </authorList>
    </citation>
    <scope>NUCLEOTIDE SEQUENCE [LARGE SCALE GENOMIC DNA]</scope>
    <source>
        <strain evidence="2">MY3</strain>
    </source>
</reference>
<accession>A0A654M2J4</accession>
<dbReference type="KEGG" id="taa:NMY3_03043"/>
<dbReference type="EMBL" id="CP012850">
    <property type="protein sequence ID" value="ALI37230.1"/>
    <property type="molecule type" value="Genomic_DNA"/>
</dbReference>
<keyword evidence="2" id="KW-1185">Reference proteome</keyword>